<accession>A0A151JTW9</accession>
<organism evidence="1 2">
    <name type="scientific">Trachymyrmex septentrionalis</name>
    <dbReference type="NCBI Taxonomy" id="34720"/>
    <lineage>
        <taxon>Eukaryota</taxon>
        <taxon>Metazoa</taxon>
        <taxon>Ecdysozoa</taxon>
        <taxon>Arthropoda</taxon>
        <taxon>Hexapoda</taxon>
        <taxon>Insecta</taxon>
        <taxon>Pterygota</taxon>
        <taxon>Neoptera</taxon>
        <taxon>Endopterygota</taxon>
        <taxon>Hymenoptera</taxon>
        <taxon>Apocrita</taxon>
        <taxon>Aculeata</taxon>
        <taxon>Formicoidea</taxon>
        <taxon>Formicidae</taxon>
        <taxon>Myrmicinae</taxon>
        <taxon>Trachymyrmex</taxon>
    </lineage>
</organism>
<protein>
    <submittedName>
        <fullName evidence="1">Uncharacterized protein</fullName>
    </submittedName>
</protein>
<feature type="non-terminal residue" evidence="1">
    <location>
        <position position="1"/>
    </location>
</feature>
<dbReference type="AlphaFoldDB" id="A0A151JTW9"/>
<keyword evidence="2" id="KW-1185">Reference proteome</keyword>
<reference evidence="1 2" key="1">
    <citation type="submission" date="2016-03" db="EMBL/GenBank/DDBJ databases">
        <title>Trachymyrmex septentrionalis WGS genome.</title>
        <authorList>
            <person name="Nygaard S."/>
            <person name="Hu H."/>
            <person name="Boomsma J."/>
            <person name="Zhang G."/>
        </authorList>
    </citation>
    <scope>NUCLEOTIDE SEQUENCE [LARGE SCALE GENOMIC DNA]</scope>
    <source>
        <strain evidence="1">Tsep2-gDNA-1</strain>
        <tissue evidence="1">Whole body</tissue>
    </source>
</reference>
<proteinExistence type="predicted"/>
<evidence type="ECO:0000313" key="1">
    <source>
        <dbReference type="EMBL" id="KYN35122.1"/>
    </source>
</evidence>
<dbReference type="EMBL" id="KQ981822">
    <property type="protein sequence ID" value="KYN35122.1"/>
    <property type="molecule type" value="Genomic_DNA"/>
</dbReference>
<gene>
    <name evidence="1" type="ORF">ALC56_10544</name>
</gene>
<evidence type="ECO:0000313" key="2">
    <source>
        <dbReference type="Proteomes" id="UP000078541"/>
    </source>
</evidence>
<name>A0A151JTW9_9HYME</name>
<dbReference type="Proteomes" id="UP000078541">
    <property type="component" value="Unassembled WGS sequence"/>
</dbReference>
<sequence length="209" mass="24832">VKKLKIEEDLLNFVQGKIWKEKESKYFVAKDMLLIFLYYDDFEVNNPLEKYIFPCIPSEFTEKLENIFLCLRLFYSLDRDTYLNEKIFHIVMDEINYLQKKGITFEMNGSKITIYFALGLLLGDNLALNSALDYVSSFRTNYYPYEYIIKKKTFLLQTLNECIFFTCFAFYVGDFVQYDHHPAQKQSAINLFVHRALTIADKEHLQNST</sequence>